<accession>A0A1J0KTF2</accession>
<dbReference type="AlphaFoldDB" id="A0A1J0KTF2"/>
<proteinExistence type="predicted"/>
<dbReference type="STRING" id="1542390.KX01_518"/>
<keyword evidence="2" id="KW-1185">Reference proteome</keyword>
<name>A0A1J0KTF2_9GAMM</name>
<dbReference type="EMBL" id="CP009654">
    <property type="protein sequence ID" value="APC97056.1"/>
    <property type="molecule type" value="Genomic_DNA"/>
</dbReference>
<dbReference type="KEGG" id="frc:KX01_518"/>
<reference evidence="2" key="1">
    <citation type="submission" date="2014-10" db="EMBL/GenBank/DDBJ databases">
        <authorList>
            <person name="Kuske C.R."/>
            <person name="Challacombe J.F."/>
            <person name="Daligault H.E."/>
            <person name="Davenport K.W."/>
            <person name="Johnson S.L."/>
            <person name="Siddaramappa S."/>
            <person name="Petersen J.M."/>
        </authorList>
    </citation>
    <scope>NUCLEOTIDE SEQUENCE [LARGE SCALE GENOMIC DNA]</scope>
    <source>
        <strain evidence="2">CA97-1460</strain>
    </source>
</reference>
<protein>
    <submittedName>
        <fullName evidence="1">Uncharacterized protein</fullName>
    </submittedName>
</protein>
<gene>
    <name evidence="1" type="ORF">KX01_518</name>
</gene>
<sequence>MGIAKILGKQLSLSTGILQKNIEGLNIDFNSLSDSEKDDLAMMAYNMHMQVINGLSEENLNLLSKLIANQIKKADIDISKDKYNKFSRIVSALDKEEVIVIYDVIEVYKDLCANFDSYYNVKDKQEGFNILVIDHSLTLVREKQSLEEASLQYELIQGLTRTALFKTYGFGFAASGVKHYHGLMITELFKEFIKYIDETSICDDKFKLD</sequence>
<dbReference type="RefSeq" id="WP_071663499.1">
    <property type="nucleotide sequence ID" value="NZ_CP009654.1"/>
</dbReference>
<organism evidence="1 2">
    <name type="scientific">Francisella frigiditurris</name>
    <dbReference type="NCBI Taxonomy" id="1542390"/>
    <lineage>
        <taxon>Bacteria</taxon>
        <taxon>Pseudomonadati</taxon>
        <taxon>Pseudomonadota</taxon>
        <taxon>Gammaproteobacteria</taxon>
        <taxon>Thiotrichales</taxon>
        <taxon>Francisellaceae</taxon>
        <taxon>Francisella</taxon>
    </lineage>
</organism>
<dbReference type="Proteomes" id="UP000182521">
    <property type="component" value="Chromosome"/>
</dbReference>
<evidence type="ECO:0000313" key="2">
    <source>
        <dbReference type="Proteomes" id="UP000182521"/>
    </source>
</evidence>
<evidence type="ECO:0000313" key="1">
    <source>
        <dbReference type="EMBL" id="APC97056.1"/>
    </source>
</evidence>